<reference evidence="1" key="1">
    <citation type="journal article" date="2019" name="bioRxiv">
        <title>The Genome of the Zebra Mussel, Dreissena polymorpha: A Resource for Invasive Species Research.</title>
        <authorList>
            <person name="McCartney M.A."/>
            <person name="Auch B."/>
            <person name="Kono T."/>
            <person name="Mallez S."/>
            <person name="Zhang Y."/>
            <person name="Obille A."/>
            <person name="Becker A."/>
            <person name="Abrahante J.E."/>
            <person name="Garbe J."/>
            <person name="Badalamenti J.P."/>
            <person name="Herman A."/>
            <person name="Mangelson H."/>
            <person name="Liachko I."/>
            <person name="Sullivan S."/>
            <person name="Sone E.D."/>
            <person name="Koren S."/>
            <person name="Silverstein K.A.T."/>
            <person name="Beckman K.B."/>
            <person name="Gohl D.M."/>
        </authorList>
    </citation>
    <scope>NUCLEOTIDE SEQUENCE</scope>
    <source>
        <strain evidence="1">Duluth1</strain>
        <tissue evidence="1">Whole animal</tissue>
    </source>
</reference>
<gene>
    <name evidence="1" type="ORF">DPMN_052805</name>
</gene>
<keyword evidence="2" id="KW-1185">Reference proteome</keyword>
<protein>
    <submittedName>
        <fullName evidence="1">Uncharacterized protein</fullName>
    </submittedName>
</protein>
<comment type="caution">
    <text evidence="1">The sequence shown here is derived from an EMBL/GenBank/DDBJ whole genome shotgun (WGS) entry which is preliminary data.</text>
</comment>
<reference evidence="1" key="2">
    <citation type="submission" date="2020-11" db="EMBL/GenBank/DDBJ databases">
        <authorList>
            <person name="McCartney M.A."/>
            <person name="Auch B."/>
            <person name="Kono T."/>
            <person name="Mallez S."/>
            <person name="Becker A."/>
            <person name="Gohl D.M."/>
            <person name="Silverstein K.A.T."/>
            <person name="Koren S."/>
            <person name="Bechman K.B."/>
            <person name="Herman A."/>
            <person name="Abrahante J.E."/>
            <person name="Garbe J."/>
        </authorList>
    </citation>
    <scope>NUCLEOTIDE SEQUENCE</scope>
    <source>
        <strain evidence="1">Duluth1</strain>
        <tissue evidence="1">Whole animal</tissue>
    </source>
</reference>
<dbReference type="AlphaFoldDB" id="A0A9D4HRM0"/>
<dbReference type="Proteomes" id="UP000828390">
    <property type="component" value="Unassembled WGS sequence"/>
</dbReference>
<evidence type="ECO:0000313" key="2">
    <source>
        <dbReference type="Proteomes" id="UP000828390"/>
    </source>
</evidence>
<evidence type="ECO:0000313" key="1">
    <source>
        <dbReference type="EMBL" id="KAH3726928.1"/>
    </source>
</evidence>
<dbReference type="EMBL" id="JAIWYP010000012">
    <property type="protein sequence ID" value="KAH3726928.1"/>
    <property type="molecule type" value="Genomic_DNA"/>
</dbReference>
<name>A0A9D4HRM0_DREPO</name>
<sequence length="52" mass="5678">MQVLAVGMKEEFAWTSTNSIDGWMEKPSIGSSSVPVANCRICPRDTEPLLPP</sequence>
<organism evidence="1 2">
    <name type="scientific">Dreissena polymorpha</name>
    <name type="common">Zebra mussel</name>
    <name type="synonym">Mytilus polymorpha</name>
    <dbReference type="NCBI Taxonomy" id="45954"/>
    <lineage>
        <taxon>Eukaryota</taxon>
        <taxon>Metazoa</taxon>
        <taxon>Spiralia</taxon>
        <taxon>Lophotrochozoa</taxon>
        <taxon>Mollusca</taxon>
        <taxon>Bivalvia</taxon>
        <taxon>Autobranchia</taxon>
        <taxon>Heteroconchia</taxon>
        <taxon>Euheterodonta</taxon>
        <taxon>Imparidentia</taxon>
        <taxon>Neoheterodontei</taxon>
        <taxon>Myida</taxon>
        <taxon>Dreissenoidea</taxon>
        <taxon>Dreissenidae</taxon>
        <taxon>Dreissena</taxon>
    </lineage>
</organism>
<proteinExistence type="predicted"/>
<accession>A0A9D4HRM0</accession>